<dbReference type="AlphaFoldDB" id="A0A428U6K4"/>
<feature type="compositionally biased region" description="Polar residues" evidence="1">
    <location>
        <begin position="245"/>
        <end position="258"/>
    </location>
</feature>
<feature type="compositionally biased region" description="Polar residues" evidence="1">
    <location>
        <begin position="199"/>
        <end position="216"/>
    </location>
</feature>
<feature type="region of interest" description="Disordered" evidence="1">
    <location>
        <begin position="811"/>
        <end position="831"/>
    </location>
</feature>
<accession>A0A428U6K4</accession>
<dbReference type="Proteomes" id="UP000287144">
    <property type="component" value="Unassembled WGS sequence"/>
</dbReference>
<feature type="region of interest" description="Disordered" evidence="1">
    <location>
        <begin position="862"/>
        <end position="908"/>
    </location>
</feature>
<feature type="compositionally biased region" description="Polar residues" evidence="1">
    <location>
        <begin position="131"/>
        <end position="153"/>
    </location>
</feature>
<feature type="region of interest" description="Disordered" evidence="1">
    <location>
        <begin position="922"/>
        <end position="990"/>
    </location>
</feature>
<gene>
    <name evidence="2" type="ORF">CEP52_003896</name>
</gene>
<feature type="compositionally biased region" description="Basic residues" evidence="1">
    <location>
        <begin position="1"/>
        <end position="16"/>
    </location>
</feature>
<comment type="caution">
    <text evidence="2">The sequence shown here is derived from an EMBL/GenBank/DDBJ whole genome shotgun (WGS) entry which is preliminary data.</text>
</comment>
<feature type="compositionally biased region" description="Polar residues" evidence="1">
    <location>
        <begin position="330"/>
        <end position="345"/>
    </location>
</feature>
<evidence type="ECO:0000313" key="2">
    <source>
        <dbReference type="EMBL" id="RSM09834.1"/>
    </source>
</evidence>
<protein>
    <submittedName>
        <fullName evidence="2">Uncharacterized protein</fullName>
    </submittedName>
</protein>
<feature type="region of interest" description="Disordered" evidence="1">
    <location>
        <begin position="1021"/>
        <end position="1042"/>
    </location>
</feature>
<feature type="compositionally biased region" description="Polar residues" evidence="1">
    <location>
        <begin position="297"/>
        <end position="306"/>
    </location>
</feature>
<reference evidence="2 3" key="1">
    <citation type="submission" date="2017-06" db="EMBL/GenBank/DDBJ databases">
        <title>Comparative genomic analysis of Ambrosia Fusariam Clade fungi.</title>
        <authorList>
            <person name="Stajich J.E."/>
            <person name="Carrillo J."/>
            <person name="Kijimoto T."/>
            <person name="Eskalen A."/>
            <person name="O'Donnell K."/>
            <person name="Kasson M."/>
        </authorList>
    </citation>
    <scope>NUCLEOTIDE SEQUENCE [LARGE SCALE GENOMIC DNA]</scope>
    <source>
        <strain evidence="2 3">NRRL62579</strain>
    </source>
</reference>
<evidence type="ECO:0000313" key="3">
    <source>
        <dbReference type="Proteomes" id="UP000287144"/>
    </source>
</evidence>
<feature type="compositionally biased region" description="Polar residues" evidence="1">
    <location>
        <begin position="961"/>
        <end position="986"/>
    </location>
</feature>
<dbReference type="STRING" id="1325735.A0A428U6K4"/>
<feature type="region of interest" description="Disordered" evidence="1">
    <location>
        <begin position="1"/>
        <end position="29"/>
    </location>
</feature>
<keyword evidence="3" id="KW-1185">Reference proteome</keyword>
<feature type="compositionally biased region" description="Polar residues" evidence="1">
    <location>
        <begin position="898"/>
        <end position="908"/>
    </location>
</feature>
<feature type="compositionally biased region" description="Polar residues" evidence="1">
    <location>
        <begin position="424"/>
        <end position="438"/>
    </location>
</feature>
<feature type="region of interest" description="Disordered" evidence="1">
    <location>
        <begin position="290"/>
        <end position="454"/>
    </location>
</feature>
<feature type="region of interest" description="Disordered" evidence="1">
    <location>
        <begin position="196"/>
        <end position="276"/>
    </location>
</feature>
<evidence type="ECO:0000256" key="1">
    <source>
        <dbReference type="SAM" id="MobiDB-lite"/>
    </source>
</evidence>
<name>A0A428U6K4_9HYPO</name>
<feature type="compositionally biased region" description="Low complexity" evidence="1">
    <location>
        <begin position="876"/>
        <end position="892"/>
    </location>
</feature>
<sequence length="1042" mass="112555">MLRRNSSRNKGRRPLSRSKSTSSVVRNPVHALESIDPAVAERDAGIAAVLSYHRAQERPSSEMIVGPRDPASFFPDSSDGATSMARQSLERSGSVTSRQGTATSVRFAGPAAARPRRNLALRAIEGRDSPTKATSRINVFGNTSTRPSSTMSFHTDRPAHYSLTRRYLESLQPPDACYSPEEDVVSMPFSFRKLRKSRSMYTSSRATTTGNASSYSMPAKGRLPPTHSLYKAPNNENEPPKSDTSDATGLRVSTSMSFLKNRRGMAASRSSSRAENDVVVRLAREKYREQMEDQERLQAQSSATIRSKNRRSEGSTGLRKSLRNSSNNSTVLSSAFSSNGTSVFKQQGLRKTARKVSNGLRSKLKGLFTRGKSASGSEKHEEDQGTDGNDSDGDTCLHASNDEGTEEASMSRVASRIPSLHDVPSNQQLRSTQGSVESLESDEQHACDERSRVTSWTNSVTNTVSSMEMLGEWERQRLSVIKENGMHISSSSARPTELDGYGAGSQDIWSGTEIDSERVYSALMKRLGEISPEKKSIQAKLHADNPPLISVPDRNSSTQHTGFLQRTASTIRCVGVDDDVFHDREDRSSFSSSRSCERVAIDLTDSQSVTATLACDTATGLTAGDDRGTQSECGRTSVISPREPPKAIMQRSSAFFASPTCHSFRSPSPYRRALRESLKSSPEREHVGLAGTKYLHSLSALSLPTRRNSTGSDRDTQLGDAESVYSCATEDVRPTVTGPGASGTVEGAATGIAGGHPSCRLVQHQRDASTASSVEWKTWLSSKVSKLEGPSTPTKAVAYGQNTGILPPLGHVREGAEVGSPPEILLPKSDGLANRSPLSCVEGNAQPVQDKQTQSLSFWKGLAGHDENQSPNAVQTSKSRPPSIPPRSTLRTVPSLPIVSSTSDMNGMSMSNEVHRMRSLNITGRLSSTPEEAMAKRRSRPRFTGWQGSPTKSSPGIGHTTEIQASRSTAGSPTKRSGRPSNSTLKLQLGREKLGQTTIGMGPELEAQGMGSKTMVDIFLSSRRKRTDDGGSEIGSSPAAFL</sequence>
<proteinExistence type="predicted"/>
<feature type="compositionally biased region" description="Basic and acidic residues" evidence="1">
    <location>
        <begin position="442"/>
        <end position="452"/>
    </location>
</feature>
<feature type="region of interest" description="Disordered" evidence="1">
    <location>
        <begin position="128"/>
        <end position="155"/>
    </location>
</feature>
<dbReference type="EMBL" id="NKCK01000026">
    <property type="protein sequence ID" value="RSM09834.1"/>
    <property type="molecule type" value="Genomic_DNA"/>
</dbReference>
<organism evidence="2 3">
    <name type="scientific">Fusarium oligoseptatum</name>
    <dbReference type="NCBI Taxonomy" id="2604345"/>
    <lineage>
        <taxon>Eukaryota</taxon>
        <taxon>Fungi</taxon>
        <taxon>Dikarya</taxon>
        <taxon>Ascomycota</taxon>
        <taxon>Pezizomycotina</taxon>
        <taxon>Sordariomycetes</taxon>
        <taxon>Hypocreomycetidae</taxon>
        <taxon>Hypocreales</taxon>
        <taxon>Nectriaceae</taxon>
        <taxon>Fusarium</taxon>
        <taxon>Fusarium solani species complex</taxon>
    </lineage>
</organism>